<reference evidence="3 4" key="1">
    <citation type="submission" date="2016-10" db="EMBL/GenBank/DDBJ databases">
        <authorList>
            <person name="de Groot N.N."/>
        </authorList>
    </citation>
    <scope>NUCLEOTIDE SEQUENCE [LARGE SCALE GENOMIC DNA]</scope>
    <source>
        <strain evidence="3 4">DSM 29619</strain>
    </source>
</reference>
<evidence type="ECO:0000313" key="4">
    <source>
        <dbReference type="Proteomes" id="UP000231644"/>
    </source>
</evidence>
<dbReference type="EMBL" id="FOLX01000008">
    <property type="protein sequence ID" value="SFD27862.1"/>
    <property type="molecule type" value="Genomic_DNA"/>
</dbReference>
<dbReference type="AlphaFoldDB" id="A0A1I1R0V8"/>
<sequence>MNKSLFAAVAAAAFTVASSAWAVTVQTLTVNTGFGAGATSFTLAEDTTYSFSTDVGGFSIVLFSGFSGPVAAGAETLTADLVAGDYIAFILNPAYAGTTVEFTIETEDSAPAVPLPASAPLLALGLGGLGYAARRKTKAA</sequence>
<gene>
    <name evidence="3" type="ORF">SAMN05421762_3866</name>
</gene>
<dbReference type="Proteomes" id="UP000231644">
    <property type="component" value="Unassembled WGS sequence"/>
</dbReference>
<feature type="signal peptide" evidence="1">
    <location>
        <begin position="1"/>
        <end position="22"/>
    </location>
</feature>
<evidence type="ECO:0000256" key="1">
    <source>
        <dbReference type="SAM" id="SignalP"/>
    </source>
</evidence>
<dbReference type="InterPro" id="IPR022472">
    <property type="entry name" value="VPLPA-CTERM"/>
</dbReference>
<proteinExistence type="predicted"/>
<keyword evidence="1" id="KW-0732">Signal</keyword>
<feature type="chain" id="PRO_5014193995" evidence="1">
    <location>
        <begin position="23"/>
        <end position="140"/>
    </location>
</feature>
<protein>
    <submittedName>
        <fullName evidence="3">VPLPA-CTERM protein sorting domain-containing protein</fullName>
    </submittedName>
</protein>
<name>A0A1I1R0V8_9RHOB</name>
<accession>A0A1I1R0V8</accession>
<keyword evidence="4" id="KW-1185">Reference proteome</keyword>
<evidence type="ECO:0000313" key="3">
    <source>
        <dbReference type="EMBL" id="SFD27862.1"/>
    </source>
</evidence>
<dbReference type="Pfam" id="PF07589">
    <property type="entry name" value="PEP-CTERM"/>
    <property type="match status" value="1"/>
</dbReference>
<evidence type="ECO:0000259" key="2">
    <source>
        <dbReference type="Pfam" id="PF07589"/>
    </source>
</evidence>
<feature type="domain" description="Ice-binding protein C-terminal" evidence="2">
    <location>
        <begin position="112"/>
        <end position="136"/>
    </location>
</feature>
<organism evidence="3 4">
    <name type="scientific">Pseudooceanicola nitratireducens</name>
    <dbReference type="NCBI Taxonomy" id="517719"/>
    <lineage>
        <taxon>Bacteria</taxon>
        <taxon>Pseudomonadati</taxon>
        <taxon>Pseudomonadota</taxon>
        <taxon>Alphaproteobacteria</taxon>
        <taxon>Rhodobacterales</taxon>
        <taxon>Paracoccaceae</taxon>
        <taxon>Pseudooceanicola</taxon>
    </lineage>
</organism>
<dbReference type="NCBIfam" id="TIGR03370">
    <property type="entry name" value="VPLPA-CTERM"/>
    <property type="match status" value="1"/>
</dbReference>
<dbReference type="RefSeq" id="WP_093455031.1">
    <property type="nucleotide sequence ID" value="NZ_FNZG01000009.1"/>
</dbReference>
<dbReference type="InterPro" id="IPR013424">
    <property type="entry name" value="Ice-binding_C"/>
</dbReference>